<keyword evidence="1" id="KW-0472">Membrane</keyword>
<keyword evidence="1" id="KW-0812">Transmembrane</keyword>
<keyword evidence="1" id="KW-1133">Transmembrane helix</keyword>
<protein>
    <submittedName>
        <fullName evidence="2">Uncharacterized protein</fullName>
    </submittedName>
</protein>
<feature type="transmembrane region" description="Helical" evidence="1">
    <location>
        <begin position="146"/>
        <end position="166"/>
    </location>
</feature>
<feature type="transmembrane region" description="Helical" evidence="1">
    <location>
        <begin position="21"/>
        <end position="38"/>
    </location>
</feature>
<dbReference type="RefSeq" id="WP_271222555.1">
    <property type="nucleotide sequence ID" value="NZ_BAAAVD010000033.1"/>
</dbReference>
<evidence type="ECO:0000256" key="1">
    <source>
        <dbReference type="SAM" id="Phobius"/>
    </source>
</evidence>
<dbReference type="AlphaFoldDB" id="A0A9W6IB41"/>
<keyword evidence="3" id="KW-1185">Reference proteome</keyword>
<gene>
    <name evidence="2" type="ORF">GCM10017600_77260</name>
</gene>
<dbReference type="Proteomes" id="UP001143474">
    <property type="component" value="Unassembled WGS sequence"/>
</dbReference>
<comment type="caution">
    <text evidence="2">The sequence shown here is derived from an EMBL/GenBank/DDBJ whole genome shotgun (WGS) entry which is preliminary data.</text>
</comment>
<name>A0A9W6IB41_9ACTN</name>
<accession>A0A9W6IB41</accession>
<organism evidence="2 3">
    <name type="scientific">Streptosporangium carneum</name>
    <dbReference type="NCBI Taxonomy" id="47481"/>
    <lineage>
        <taxon>Bacteria</taxon>
        <taxon>Bacillati</taxon>
        <taxon>Actinomycetota</taxon>
        <taxon>Actinomycetes</taxon>
        <taxon>Streptosporangiales</taxon>
        <taxon>Streptosporangiaceae</taxon>
        <taxon>Streptosporangium</taxon>
    </lineage>
</organism>
<proteinExistence type="predicted"/>
<evidence type="ECO:0000313" key="3">
    <source>
        <dbReference type="Proteomes" id="UP001143474"/>
    </source>
</evidence>
<feature type="transmembrane region" description="Helical" evidence="1">
    <location>
        <begin position="44"/>
        <end position="62"/>
    </location>
</feature>
<reference evidence="2" key="1">
    <citation type="journal article" date="2014" name="Int. J. Syst. Evol. Microbiol.">
        <title>Complete genome sequence of Corynebacterium casei LMG S-19264T (=DSM 44701T), isolated from a smear-ripened cheese.</title>
        <authorList>
            <consortium name="US DOE Joint Genome Institute (JGI-PGF)"/>
            <person name="Walter F."/>
            <person name="Albersmeier A."/>
            <person name="Kalinowski J."/>
            <person name="Ruckert C."/>
        </authorList>
    </citation>
    <scope>NUCLEOTIDE SEQUENCE</scope>
    <source>
        <strain evidence="2">VKM Ac-2007</strain>
    </source>
</reference>
<dbReference type="EMBL" id="BSEV01000031">
    <property type="protein sequence ID" value="GLK14314.1"/>
    <property type="molecule type" value="Genomic_DNA"/>
</dbReference>
<evidence type="ECO:0000313" key="2">
    <source>
        <dbReference type="EMBL" id="GLK14314.1"/>
    </source>
</evidence>
<feature type="transmembrane region" description="Helical" evidence="1">
    <location>
        <begin position="110"/>
        <end position="131"/>
    </location>
</feature>
<sequence length="187" mass="20405">MRNLSPDELERLIRANHRLKLSLMVTIAVIIAAVVLMMPTDMPFPVGIGAALGMGIGSLLLIPQRRLLNELGLTNVEARAIIEAEREKRGGLADLPPEARARREARRAGVFLVVGLVLVVILSVAAFYFFGHAGQTVEEDAPTDPWFAVSFFAGFVALCAGPAFLLQSRRCKRLADSWREAAAKEAR</sequence>
<reference evidence="2" key="2">
    <citation type="submission" date="2023-01" db="EMBL/GenBank/DDBJ databases">
        <authorList>
            <person name="Sun Q."/>
            <person name="Evtushenko L."/>
        </authorList>
    </citation>
    <scope>NUCLEOTIDE SEQUENCE</scope>
    <source>
        <strain evidence="2">VKM Ac-2007</strain>
    </source>
</reference>